<protein>
    <submittedName>
        <fullName evidence="1">Uncharacterized protein</fullName>
    </submittedName>
</protein>
<dbReference type="GO" id="GO:0000171">
    <property type="term" value="F:ribonuclease MRP activity"/>
    <property type="evidence" value="ECO:0007669"/>
    <property type="project" value="TreeGrafter"/>
</dbReference>
<keyword evidence="2" id="KW-1185">Reference proteome</keyword>
<dbReference type="PANTHER" id="PTHR15396:SF1">
    <property type="entry name" value="RIBONUCLEASE P PROTEIN SUBUNIT P40"/>
    <property type="match status" value="1"/>
</dbReference>
<organism evidence="1 2">
    <name type="scientific">Galdieria yellowstonensis</name>
    <dbReference type="NCBI Taxonomy" id="3028027"/>
    <lineage>
        <taxon>Eukaryota</taxon>
        <taxon>Rhodophyta</taxon>
        <taxon>Bangiophyceae</taxon>
        <taxon>Galdieriales</taxon>
        <taxon>Galdieriaceae</taxon>
        <taxon>Galdieria</taxon>
    </lineage>
</organism>
<dbReference type="GO" id="GO:0000172">
    <property type="term" value="C:ribonuclease MRP complex"/>
    <property type="evidence" value="ECO:0007669"/>
    <property type="project" value="TreeGrafter"/>
</dbReference>
<comment type="caution">
    <text evidence="1">The sequence shown here is derived from an EMBL/GenBank/DDBJ whole genome shotgun (WGS) entry which is preliminary data.</text>
</comment>
<sequence length="385" mass="44112">MWRASCAVRPKLFVDMRNHIPDDLIERLYFYKQVDVIRVAPTDTSTNITAYFYVCQLPLESIIQLETLKAFGFPGKERKSYLKGIMLLRSAVDRTNNLCVTPQGYLHLVLDKESYEQFGVVGTKLKGKMEYFHVQVDLHRLVSSKGSLRSRLEWCLKKSSNPVDLAISCTIPLEQVPLQGLQSYRKISIEPTTLWMEEKRVPFIDEWLVRLSTYITQGEAALQELAATMPSDIEFIVQWIGALVTQCPGLMMDMQSELLCDYICPHIEEMYPLGFRTDAKDWTVETMQHQQWQGFIGCDMIKSICESLQREVQQNIVKWAVISCQSFQDAPVVYHNKIIRAAAPAMEHSCGWIGIVSSTAGSEGNVGWWMLQLDTQSFRKNTTRT</sequence>
<dbReference type="PANTHER" id="PTHR15396">
    <property type="entry name" value="RIBONUCLEASE P PROTEIN SUBUNIT P40"/>
    <property type="match status" value="1"/>
</dbReference>
<name>A0AAV9IDC9_9RHOD</name>
<dbReference type="AlphaFoldDB" id="A0AAV9IDC9"/>
<dbReference type="InterPro" id="IPR013893">
    <property type="entry name" value="RNase_P_Rpp40"/>
</dbReference>
<dbReference type="GO" id="GO:0004526">
    <property type="term" value="F:ribonuclease P activity"/>
    <property type="evidence" value="ECO:0007669"/>
    <property type="project" value="TreeGrafter"/>
</dbReference>
<dbReference type="GO" id="GO:0000447">
    <property type="term" value="P:endonucleolytic cleavage in ITS1 to separate SSU-rRNA from 5.8S rRNA and LSU-rRNA from tricistronic rRNA transcript (SSU-rRNA, 5.8S rRNA, LSU-rRNA)"/>
    <property type="evidence" value="ECO:0007669"/>
    <property type="project" value="TreeGrafter"/>
</dbReference>
<dbReference type="GO" id="GO:0001682">
    <property type="term" value="P:tRNA 5'-leader removal"/>
    <property type="evidence" value="ECO:0007669"/>
    <property type="project" value="InterPro"/>
</dbReference>
<dbReference type="Proteomes" id="UP001300502">
    <property type="component" value="Unassembled WGS sequence"/>
</dbReference>
<dbReference type="GO" id="GO:0030681">
    <property type="term" value="C:multimeric ribonuclease P complex"/>
    <property type="evidence" value="ECO:0007669"/>
    <property type="project" value="TreeGrafter"/>
</dbReference>
<reference evidence="1 2" key="1">
    <citation type="submission" date="2022-07" db="EMBL/GenBank/DDBJ databases">
        <title>Genome-wide signatures of adaptation to extreme environments.</title>
        <authorList>
            <person name="Cho C.H."/>
            <person name="Yoon H.S."/>
        </authorList>
    </citation>
    <scope>NUCLEOTIDE SEQUENCE [LARGE SCALE GENOMIC DNA]</scope>
    <source>
        <strain evidence="1 2">108.79 E11</strain>
    </source>
</reference>
<gene>
    <name evidence="1" type="ORF">GAYE_SCF09G3176</name>
</gene>
<evidence type="ECO:0000313" key="1">
    <source>
        <dbReference type="EMBL" id="KAK4525268.1"/>
    </source>
</evidence>
<dbReference type="Pfam" id="PF08584">
    <property type="entry name" value="Ribonuc_P_40"/>
    <property type="match status" value="1"/>
</dbReference>
<proteinExistence type="predicted"/>
<accession>A0AAV9IDC9</accession>
<dbReference type="EMBL" id="JANCYU010000029">
    <property type="protein sequence ID" value="KAK4525268.1"/>
    <property type="molecule type" value="Genomic_DNA"/>
</dbReference>
<evidence type="ECO:0000313" key="2">
    <source>
        <dbReference type="Proteomes" id="UP001300502"/>
    </source>
</evidence>